<evidence type="ECO:0000256" key="1">
    <source>
        <dbReference type="SAM" id="MobiDB-lite"/>
    </source>
</evidence>
<dbReference type="EMBL" id="CABPSI010000001">
    <property type="protein sequence ID" value="VVD72378.1"/>
    <property type="molecule type" value="Genomic_DNA"/>
</dbReference>
<reference evidence="2 3" key="1">
    <citation type="submission" date="2019-08" db="EMBL/GenBank/DDBJ databases">
        <authorList>
            <person name="Peeters C."/>
        </authorList>
    </citation>
    <scope>NUCLEOTIDE SEQUENCE [LARGE SCALE GENOMIC DNA]</scope>
    <source>
        <strain evidence="2 3">LMG 31115</strain>
    </source>
</reference>
<protein>
    <submittedName>
        <fullName evidence="2">Uncharacterized protein</fullName>
    </submittedName>
</protein>
<proteinExistence type="predicted"/>
<organism evidence="2 3">
    <name type="scientific">Pandoraea iniqua</name>
    <dbReference type="NCBI Taxonomy" id="2508288"/>
    <lineage>
        <taxon>Bacteria</taxon>
        <taxon>Pseudomonadati</taxon>
        <taxon>Pseudomonadota</taxon>
        <taxon>Betaproteobacteria</taxon>
        <taxon>Burkholderiales</taxon>
        <taxon>Burkholderiaceae</taxon>
        <taxon>Pandoraea</taxon>
    </lineage>
</organism>
<feature type="region of interest" description="Disordered" evidence="1">
    <location>
        <begin position="1"/>
        <end position="29"/>
    </location>
</feature>
<accession>A0A5E4SDY5</accession>
<keyword evidence="3" id="KW-1185">Reference proteome</keyword>
<dbReference type="AlphaFoldDB" id="A0A5E4SDY5"/>
<evidence type="ECO:0000313" key="3">
    <source>
        <dbReference type="Proteomes" id="UP000333828"/>
    </source>
</evidence>
<dbReference type="Proteomes" id="UP000333828">
    <property type="component" value="Unassembled WGS sequence"/>
</dbReference>
<gene>
    <name evidence="2" type="ORF">PIN31115_00672</name>
</gene>
<name>A0A5E4SDY5_9BURK</name>
<sequence length="55" mass="5666">MPEPGKSRQGVGVTPVARAVGGTGATSSQIERVGAHTGLRRTVAAKMQLSCNMTR</sequence>
<evidence type="ECO:0000313" key="2">
    <source>
        <dbReference type="EMBL" id="VVD72378.1"/>
    </source>
</evidence>